<gene>
    <name evidence="1" type="ORF">DKK70_02385</name>
</gene>
<reference evidence="1 2" key="1">
    <citation type="submission" date="2018-05" db="EMBL/GenBank/DDBJ databases">
        <title>Reference genomes for bee gut microbiota database.</title>
        <authorList>
            <person name="Ellegaard K.M."/>
        </authorList>
    </citation>
    <scope>NUCLEOTIDE SEQUENCE [LARGE SCALE GENOMIC DNA]</scope>
    <source>
        <strain evidence="1 2">ESL0182</strain>
    </source>
</reference>
<evidence type="ECO:0000313" key="2">
    <source>
        <dbReference type="Proteomes" id="UP000247932"/>
    </source>
</evidence>
<accession>A0A2V4EUN8</accession>
<name>A0A2V4EUN8_9GAMM</name>
<sequence length="156" mass="18479">MGKFEQAVNNNEITAYFKGEGDYFSPEEFSMGYHNEILNFIGMMSYLEKQEHPYQLLVKYFKLYLSTLKEDVLDAWSLFRNIACFYTLRSDNSFFLTQNDYLIDQLTAEEKKKIGILCRYLKENFDKVPGAAQMYPIDKQFEFTLKKGCPYDLFSF</sequence>
<evidence type="ECO:0000313" key="1">
    <source>
        <dbReference type="EMBL" id="PXZ08208.1"/>
    </source>
</evidence>
<dbReference type="AlphaFoldDB" id="A0A2V4EUN8"/>
<organism evidence="1 2">
    <name type="scientific">Gilliamella apicola</name>
    <dbReference type="NCBI Taxonomy" id="1196095"/>
    <lineage>
        <taxon>Bacteria</taxon>
        <taxon>Pseudomonadati</taxon>
        <taxon>Pseudomonadota</taxon>
        <taxon>Gammaproteobacteria</taxon>
        <taxon>Orbales</taxon>
        <taxon>Orbaceae</taxon>
        <taxon>Gilliamella</taxon>
    </lineage>
</organism>
<keyword evidence="2" id="KW-1185">Reference proteome</keyword>
<comment type="caution">
    <text evidence="1">The sequence shown here is derived from an EMBL/GenBank/DDBJ whole genome shotgun (WGS) entry which is preliminary data.</text>
</comment>
<proteinExistence type="predicted"/>
<dbReference type="EMBL" id="QGLR01000006">
    <property type="protein sequence ID" value="PXZ08208.1"/>
    <property type="molecule type" value="Genomic_DNA"/>
</dbReference>
<dbReference type="Proteomes" id="UP000247932">
    <property type="component" value="Unassembled WGS sequence"/>
</dbReference>
<dbReference type="RefSeq" id="WP_110432581.1">
    <property type="nucleotide sequence ID" value="NZ_QGLR01000006.1"/>
</dbReference>
<protein>
    <submittedName>
        <fullName evidence="1">Uncharacterized protein</fullName>
    </submittedName>
</protein>